<dbReference type="PROSITE" id="PS50089">
    <property type="entry name" value="ZF_RING_2"/>
    <property type="match status" value="1"/>
</dbReference>
<evidence type="ECO:0000313" key="7">
    <source>
        <dbReference type="Proteomes" id="UP000053237"/>
    </source>
</evidence>
<keyword evidence="3" id="KW-0862">Zinc</keyword>
<comment type="caution">
    <text evidence="6">The sequence shown here is derived from an EMBL/GenBank/DDBJ whole genome shotgun (WGS) entry which is preliminary data.</text>
</comment>
<dbReference type="AlphaFoldDB" id="A0A024G7H4"/>
<dbReference type="InterPro" id="IPR001841">
    <property type="entry name" value="Znf_RING"/>
</dbReference>
<proteinExistence type="predicted"/>
<evidence type="ECO:0000313" key="6">
    <source>
        <dbReference type="EMBL" id="CCI42703.1"/>
    </source>
</evidence>
<sequence>MVFVSLRSFLDKPNESTCMSLARAICREKLGTNVVSIMVTPATLTAVKCHAGAVTHSRRKSVSPPVNLSTERRFSLPMRPQTHVDTQFVMYLMDHMFGHKWILRKSFCDYQQFRKDMEMIMGDCRSFECCGPLRRTVKSPMYKHSRRHSWQTKLTYSFTHTNIMEEFLNDLLVALNRDCQCDNTIRSQALVYSFLDITAQRQENAHKLLKNFFHSDNGNELEPQIACRICLDSLTDTKSSIRLPCQHMFHHECINHWLISSPSCPVCRCSLKYSIC</sequence>
<gene>
    <name evidence="6" type="ORF">BN9_034870</name>
</gene>
<dbReference type="Pfam" id="PF13639">
    <property type="entry name" value="zf-RING_2"/>
    <property type="match status" value="1"/>
</dbReference>
<dbReference type="STRING" id="65357.A0A024G7H4"/>
<evidence type="ECO:0000256" key="3">
    <source>
        <dbReference type="ARBA" id="ARBA00022833"/>
    </source>
</evidence>
<accession>A0A024G7H4</accession>
<dbReference type="InterPro" id="IPR011016">
    <property type="entry name" value="Znf_RING-CH"/>
</dbReference>
<evidence type="ECO:0000256" key="2">
    <source>
        <dbReference type="ARBA" id="ARBA00022771"/>
    </source>
</evidence>
<organism evidence="6 7">
    <name type="scientific">Albugo candida</name>
    <dbReference type="NCBI Taxonomy" id="65357"/>
    <lineage>
        <taxon>Eukaryota</taxon>
        <taxon>Sar</taxon>
        <taxon>Stramenopiles</taxon>
        <taxon>Oomycota</taxon>
        <taxon>Peronosporomycetes</taxon>
        <taxon>Albuginales</taxon>
        <taxon>Albuginaceae</taxon>
        <taxon>Albugo</taxon>
    </lineage>
</organism>
<dbReference type="PANTHER" id="PTHR45931">
    <property type="entry name" value="SI:CH211-59O9.10"/>
    <property type="match status" value="1"/>
</dbReference>
<dbReference type="EMBL" id="CAIX01000038">
    <property type="protein sequence ID" value="CCI42703.1"/>
    <property type="molecule type" value="Genomic_DNA"/>
</dbReference>
<dbReference type="Proteomes" id="UP000053237">
    <property type="component" value="Unassembled WGS sequence"/>
</dbReference>
<dbReference type="InParanoid" id="A0A024G7H4"/>
<keyword evidence="7" id="KW-1185">Reference proteome</keyword>
<evidence type="ECO:0000256" key="1">
    <source>
        <dbReference type="ARBA" id="ARBA00022723"/>
    </source>
</evidence>
<dbReference type="InterPro" id="IPR013083">
    <property type="entry name" value="Znf_RING/FYVE/PHD"/>
</dbReference>
<dbReference type="GO" id="GO:0008270">
    <property type="term" value="F:zinc ion binding"/>
    <property type="evidence" value="ECO:0007669"/>
    <property type="project" value="UniProtKB-KW"/>
</dbReference>
<dbReference type="InterPro" id="IPR051834">
    <property type="entry name" value="RING_finger_E3_ligase"/>
</dbReference>
<name>A0A024G7H4_9STRA</name>
<dbReference type="GO" id="GO:0061630">
    <property type="term" value="F:ubiquitin protein ligase activity"/>
    <property type="evidence" value="ECO:0007669"/>
    <property type="project" value="TreeGrafter"/>
</dbReference>
<keyword evidence="2 4" id="KW-0863">Zinc-finger</keyword>
<evidence type="ECO:0000259" key="5">
    <source>
        <dbReference type="PROSITE" id="PS50089"/>
    </source>
</evidence>
<evidence type="ECO:0000256" key="4">
    <source>
        <dbReference type="PROSITE-ProRule" id="PRU00175"/>
    </source>
</evidence>
<dbReference type="GO" id="GO:0005634">
    <property type="term" value="C:nucleus"/>
    <property type="evidence" value="ECO:0007669"/>
    <property type="project" value="TreeGrafter"/>
</dbReference>
<feature type="domain" description="RING-type" evidence="5">
    <location>
        <begin position="227"/>
        <end position="268"/>
    </location>
</feature>
<reference evidence="6 7" key="1">
    <citation type="submission" date="2012-05" db="EMBL/GenBank/DDBJ databases">
        <title>Recombination and specialization in a pathogen metapopulation.</title>
        <authorList>
            <person name="Gardiner A."/>
            <person name="Kemen E."/>
            <person name="Schultz-Larsen T."/>
            <person name="MacLean D."/>
            <person name="Van Oosterhout C."/>
            <person name="Jones J.D.G."/>
        </authorList>
    </citation>
    <scope>NUCLEOTIDE SEQUENCE [LARGE SCALE GENOMIC DNA]</scope>
    <source>
        <strain evidence="6 7">Ac Nc2</strain>
    </source>
</reference>
<keyword evidence="1" id="KW-0479">Metal-binding</keyword>
<dbReference type="OrthoDB" id="4348522at2759"/>
<dbReference type="Gene3D" id="3.30.40.10">
    <property type="entry name" value="Zinc/RING finger domain, C3HC4 (zinc finger)"/>
    <property type="match status" value="1"/>
</dbReference>
<dbReference type="GO" id="GO:0006511">
    <property type="term" value="P:ubiquitin-dependent protein catabolic process"/>
    <property type="evidence" value="ECO:0007669"/>
    <property type="project" value="TreeGrafter"/>
</dbReference>
<protein>
    <recommendedName>
        <fullName evidence="5">RING-type domain-containing protein</fullName>
    </recommendedName>
</protein>
<dbReference type="SUPFAM" id="SSF57850">
    <property type="entry name" value="RING/U-box"/>
    <property type="match status" value="1"/>
</dbReference>
<dbReference type="SMART" id="SM00184">
    <property type="entry name" value="RING"/>
    <property type="match status" value="1"/>
</dbReference>
<dbReference type="SMART" id="SM00744">
    <property type="entry name" value="RINGv"/>
    <property type="match status" value="1"/>
</dbReference>
<dbReference type="PANTHER" id="PTHR45931:SF3">
    <property type="entry name" value="RING ZINC FINGER-CONTAINING PROTEIN"/>
    <property type="match status" value="1"/>
</dbReference>